<evidence type="ECO:0000313" key="2">
    <source>
        <dbReference type="Proteomes" id="UP000425960"/>
    </source>
</evidence>
<evidence type="ECO:0000313" key="1">
    <source>
        <dbReference type="EMBL" id="BBO86620.1"/>
    </source>
</evidence>
<dbReference type="Proteomes" id="UP000425960">
    <property type="component" value="Chromosome"/>
</dbReference>
<gene>
    <name evidence="1" type="ORF">DSCO28_71860</name>
</gene>
<name>A0A5K8A2U2_9BACT</name>
<organism evidence="1 2">
    <name type="scientific">Desulfosarcina ovata subsp. sediminis</name>
    <dbReference type="NCBI Taxonomy" id="885957"/>
    <lineage>
        <taxon>Bacteria</taxon>
        <taxon>Pseudomonadati</taxon>
        <taxon>Thermodesulfobacteriota</taxon>
        <taxon>Desulfobacteria</taxon>
        <taxon>Desulfobacterales</taxon>
        <taxon>Desulfosarcinaceae</taxon>
        <taxon>Desulfosarcina</taxon>
    </lineage>
</organism>
<proteinExistence type="predicted"/>
<sequence>MQFDLKQAPTDVQAYVRTYALTYLLDHYIESMPASVIIDIDTALFQCIVVMDDQLDYHYSALREKEKRSVGMDEKKRPRYETTRKLVKAALQELGDKPTERQVWDRVQKLAADRKEKPYARTETLRIYREDFKEVMVKSQS</sequence>
<accession>A0A5K8A2U2</accession>
<protein>
    <submittedName>
        <fullName evidence="1">Uncharacterized protein</fullName>
    </submittedName>
</protein>
<dbReference type="AlphaFoldDB" id="A0A5K8A2U2"/>
<reference evidence="1 2" key="1">
    <citation type="submission" date="2019-11" db="EMBL/GenBank/DDBJ databases">
        <title>Comparative genomics of hydrocarbon-degrading Desulfosarcina strains.</title>
        <authorList>
            <person name="Watanabe M."/>
            <person name="Kojima H."/>
            <person name="Fukui M."/>
        </authorList>
    </citation>
    <scope>NUCLEOTIDE SEQUENCE [LARGE SCALE GENOMIC DNA]</scope>
    <source>
        <strain evidence="1 2">28bB2T</strain>
    </source>
</reference>
<dbReference type="EMBL" id="AP021876">
    <property type="protein sequence ID" value="BBO86620.1"/>
    <property type="molecule type" value="Genomic_DNA"/>
</dbReference>
<dbReference type="KEGG" id="dov:DSCO28_71860"/>